<dbReference type="InterPro" id="IPR013655">
    <property type="entry name" value="PAS_fold_3"/>
</dbReference>
<dbReference type="InterPro" id="IPR001610">
    <property type="entry name" value="PAC"/>
</dbReference>
<keyword evidence="10" id="KW-1185">Reference proteome</keyword>
<dbReference type="InterPro" id="IPR035919">
    <property type="entry name" value="EAL_sf"/>
</dbReference>
<dbReference type="SUPFAM" id="SSF55073">
    <property type="entry name" value="Nucleotide cyclase"/>
    <property type="match status" value="1"/>
</dbReference>
<evidence type="ECO:0000313" key="9">
    <source>
        <dbReference type="EMBL" id="UYO76104.1"/>
    </source>
</evidence>
<dbReference type="FunFam" id="3.30.70.270:FF:000001">
    <property type="entry name" value="Diguanylate cyclase domain protein"/>
    <property type="match status" value="1"/>
</dbReference>
<dbReference type="CDD" id="cd01949">
    <property type="entry name" value="GGDEF"/>
    <property type="match status" value="1"/>
</dbReference>
<dbReference type="Proteomes" id="UP001164935">
    <property type="component" value="Chromosome"/>
</dbReference>
<dbReference type="FunFam" id="3.20.20.450:FF:000001">
    <property type="entry name" value="Cyclic di-GMP phosphodiesterase yahA"/>
    <property type="match status" value="1"/>
</dbReference>
<dbReference type="Pfam" id="PF08447">
    <property type="entry name" value="PAS_3"/>
    <property type="match status" value="1"/>
</dbReference>
<dbReference type="InterPro" id="IPR035965">
    <property type="entry name" value="PAS-like_dom_sf"/>
</dbReference>
<dbReference type="SMART" id="SM00267">
    <property type="entry name" value="GGDEF"/>
    <property type="match status" value="1"/>
</dbReference>
<name>A0AA46YPV5_9GAMM</name>
<dbReference type="NCBIfam" id="TIGR00229">
    <property type="entry name" value="sensory_box"/>
    <property type="match status" value="2"/>
</dbReference>
<feature type="domain" description="GGDEF" evidence="8">
    <location>
        <begin position="409"/>
        <end position="542"/>
    </location>
</feature>
<dbReference type="SUPFAM" id="SSF141868">
    <property type="entry name" value="EAL domain-like"/>
    <property type="match status" value="1"/>
</dbReference>
<comment type="cofactor">
    <cofactor evidence="1">
        <name>Mg(2+)</name>
        <dbReference type="ChEBI" id="CHEBI:18420"/>
    </cofactor>
</comment>
<dbReference type="PANTHER" id="PTHR44757">
    <property type="entry name" value="DIGUANYLATE CYCLASE DGCP"/>
    <property type="match status" value="1"/>
</dbReference>
<dbReference type="Gene3D" id="3.30.450.20">
    <property type="entry name" value="PAS domain"/>
    <property type="match status" value="3"/>
</dbReference>
<dbReference type="Pfam" id="PF13426">
    <property type="entry name" value="PAS_9"/>
    <property type="match status" value="2"/>
</dbReference>
<dbReference type="EC" id="3.1.4.52" evidence="2"/>
<evidence type="ECO:0000259" key="8">
    <source>
        <dbReference type="PROSITE" id="PS50887"/>
    </source>
</evidence>
<dbReference type="GO" id="GO:0071732">
    <property type="term" value="P:cellular response to nitric oxide"/>
    <property type="evidence" value="ECO:0007669"/>
    <property type="project" value="UniProtKB-ARBA"/>
</dbReference>
<dbReference type="InterPro" id="IPR029787">
    <property type="entry name" value="Nucleotide_cyclase"/>
</dbReference>
<evidence type="ECO:0000256" key="2">
    <source>
        <dbReference type="ARBA" id="ARBA00012282"/>
    </source>
</evidence>
<dbReference type="InterPro" id="IPR001633">
    <property type="entry name" value="EAL_dom"/>
</dbReference>
<comment type="catalytic activity">
    <reaction evidence="4">
        <text>3',3'-c-di-GMP + H2O = 5'-phosphoguanylyl(3'-&gt;5')guanosine + H(+)</text>
        <dbReference type="Rhea" id="RHEA:24902"/>
        <dbReference type="ChEBI" id="CHEBI:15377"/>
        <dbReference type="ChEBI" id="CHEBI:15378"/>
        <dbReference type="ChEBI" id="CHEBI:58754"/>
        <dbReference type="ChEBI" id="CHEBI:58805"/>
        <dbReference type="EC" id="3.1.4.52"/>
    </reaction>
    <physiologicalReaction direction="left-to-right" evidence="4">
        <dbReference type="Rhea" id="RHEA:24903"/>
    </physiologicalReaction>
</comment>
<feature type="domain" description="PAS" evidence="5">
    <location>
        <begin position="249"/>
        <end position="298"/>
    </location>
</feature>
<dbReference type="PROSITE" id="PS50883">
    <property type="entry name" value="EAL"/>
    <property type="match status" value="1"/>
</dbReference>
<organism evidence="9 10">
    <name type="scientific">Halomonas qinghailakensis</name>
    <dbReference type="NCBI Taxonomy" id="2937790"/>
    <lineage>
        <taxon>Bacteria</taxon>
        <taxon>Pseudomonadati</taxon>
        <taxon>Pseudomonadota</taxon>
        <taxon>Gammaproteobacteria</taxon>
        <taxon>Oceanospirillales</taxon>
        <taxon>Halomonadaceae</taxon>
        <taxon>Halomonas</taxon>
    </lineage>
</organism>
<dbReference type="Gene3D" id="3.30.70.270">
    <property type="match status" value="1"/>
</dbReference>
<dbReference type="NCBIfam" id="TIGR00254">
    <property type="entry name" value="GGDEF"/>
    <property type="match status" value="1"/>
</dbReference>
<dbReference type="PANTHER" id="PTHR44757:SF2">
    <property type="entry name" value="BIOFILM ARCHITECTURE MAINTENANCE PROTEIN MBAA"/>
    <property type="match status" value="1"/>
</dbReference>
<dbReference type="InterPro" id="IPR052155">
    <property type="entry name" value="Biofilm_reg_signaling"/>
</dbReference>
<reference evidence="9" key="1">
    <citation type="submission" date="2022-05" db="EMBL/GenBank/DDBJ databases">
        <title>Complete sequence of a novel PHA-producing Halomonas strain.</title>
        <authorList>
            <person name="Zheng Z."/>
        </authorList>
    </citation>
    <scope>NUCLEOTIDE SEQUENCE</scope>
    <source>
        <strain evidence="9">ZZQ-149</strain>
    </source>
</reference>
<dbReference type="Gene3D" id="3.20.20.450">
    <property type="entry name" value="EAL domain"/>
    <property type="match status" value="1"/>
</dbReference>
<dbReference type="RefSeq" id="WP_264019112.1">
    <property type="nucleotide sequence ID" value="NZ_CP096973.1"/>
</dbReference>
<dbReference type="SMART" id="SM00052">
    <property type="entry name" value="EAL"/>
    <property type="match status" value="1"/>
</dbReference>
<dbReference type="CDD" id="cd00130">
    <property type="entry name" value="PAS"/>
    <property type="match status" value="2"/>
</dbReference>
<dbReference type="SMART" id="SM00086">
    <property type="entry name" value="PAC"/>
    <property type="match status" value="3"/>
</dbReference>
<evidence type="ECO:0000256" key="3">
    <source>
        <dbReference type="ARBA" id="ARBA00022636"/>
    </source>
</evidence>
<dbReference type="Pfam" id="PF00990">
    <property type="entry name" value="GGDEF"/>
    <property type="match status" value="1"/>
</dbReference>
<dbReference type="InterPro" id="IPR000160">
    <property type="entry name" value="GGDEF_dom"/>
</dbReference>
<dbReference type="PROSITE" id="PS50113">
    <property type="entry name" value="PAC"/>
    <property type="match status" value="2"/>
</dbReference>
<proteinExistence type="predicted"/>
<protein>
    <recommendedName>
        <fullName evidence="2">cyclic-guanylate-specific phosphodiesterase</fullName>
        <ecNumber evidence="2">3.1.4.52</ecNumber>
    </recommendedName>
</protein>
<accession>A0AA46YPV5</accession>
<evidence type="ECO:0000256" key="1">
    <source>
        <dbReference type="ARBA" id="ARBA00001946"/>
    </source>
</evidence>
<dbReference type="AlphaFoldDB" id="A0AA46YPV5"/>
<evidence type="ECO:0000256" key="4">
    <source>
        <dbReference type="ARBA" id="ARBA00051114"/>
    </source>
</evidence>
<dbReference type="Gene3D" id="2.10.70.100">
    <property type="match status" value="1"/>
</dbReference>
<dbReference type="GO" id="GO:0071111">
    <property type="term" value="F:cyclic-guanylate-specific phosphodiesterase activity"/>
    <property type="evidence" value="ECO:0007669"/>
    <property type="project" value="UniProtKB-EC"/>
</dbReference>
<evidence type="ECO:0000259" key="6">
    <source>
        <dbReference type="PROSITE" id="PS50113"/>
    </source>
</evidence>
<feature type="domain" description="PAC" evidence="6">
    <location>
        <begin position="200"/>
        <end position="252"/>
    </location>
</feature>
<feature type="domain" description="EAL" evidence="7">
    <location>
        <begin position="551"/>
        <end position="805"/>
    </location>
</feature>
<dbReference type="PROSITE" id="PS50887">
    <property type="entry name" value="GGDEF"/>
    <property type="match status" value="1"/>
</dbReference>
<feature type="domain" description="PAC" evidence="6">
    <location>
        <begin position="323"/>
        <end position="377"/>
    </location>
</feature>
<dbReference type="CDD" id="cd01948">
    <property type="entry name" value="EAL"/>
    <property type="match status" value="1"/>
</dbReference>
<evidence type="ECO:0000313" key="10">
    <source>
        <dbReference type="Proteomes" id="UP001164935"/>
    </source>
</evidence>
<evidence type="ECO:0000259" key="7">
    <source>
        <dbReference type="PROSITE" id="PS50883"/>
    </source>
</evidence>
<gene>
    <name evidence="9" type="ORF">M0220_08165</name>
</gene>
<dbReference type="SUPFAM" id="SSF55785">
    <property type="entry name" value="PYP-like sensor domain (PAS domain)"/>
    <property type="match status" value="3"/>
</dbReference>
<dbReference type="SMART" id="SM00091">
    <property type="entry name" value="PAS"/>
    <property type="match status" value="2"/>
</dbReference>
<dbReference type="InterPro" id="IPR000014">
    <property type="entry name" value="PAS"/>
</dbReference>
<evidence type="ECO:0000259" key="5">
    <source>
        <dbReference type="PROSITE" id="PS50112"/>
    </source>
</evidence>
<feature type="domain" description="PAS" evidence="5">
    <location>
        <begin position="24"/>
        <end position="76"/>
    </location>
</feature>
<sequence length="816" mass="92349">MPFVNPQGKLDQFFLLSQDLFICIDFAGILLNINPMFENLLGYSTSEWVGKPCGKLVDHRDIPVIEEALSRLQSHKKVAPFDVRALTAEGKVVWLEVTAAAGDRVIYVIARDISRRKAVEKQLIRNQRLFQIAGETALIGGWYVDMAEGLPIWSNEVCRLHGVPDGFKPTIEEAMTFYAPSSRPRIREVFSACCESGTSFDEELEIVTRQAVRLWVRVIGKAVRDELGQIIQVQGSTQNITERKATERQLTLLERSVEASTNGVIIVDAQRQDLPMVYVNAAFERITGYSRTKALGQNCRFLQGEETDPATLAKLRKGIYAQQDVHVVIRNYRCNGVPFWNDLYVSPVRDAAGLVTHFVGVQNDITAQREYQAQLRHNANHDALTGLPNRLMLDQRLSQGCLLAKRYRRYIAVLFVDLDDFKPINDTLGHDVGDHILIEVAKRLEEELRPWDTVARFGGDEFIVLLPDLAHEQDVLQVVERLLARLSAPYWYRDSELRITASMGIATDDGTISEPRQLIQQADLAMYKAKRQGRNTYQWYTDELNRKVTNRVNLRHALQQAIEQSQFELHYQPQIQGATGRVTGVEALIRWYHPERGYISPAQFISLAEDTGQIMPISEWVLERACRDAVELNARTTMPVTMAVNISPMQFQRAGFLLSIQRVLEQTGLAPDLLELELTEGVLMDSTEHAIQTLQDLRALGVHIALDDFGTGFSSLSYLKRLPINKLKIDRSFIRDVVNDTRDAAIVDGVVTMAVKLGLEVLIEGVETAAQYAYLNARYCAHFQGFYFARPMPMLAISSYLNESHHPRNDAEPHPM</sequence>
<dbReference type="Pfam" id="PF00563">
    <property type="entry name" value="EAL"/>
    <property type="match status" value="1"/>
</dbReference>
<dbReference type="InterPro" id="IPR043128">
    <property type="entry name" value="Rev_trsase/Diguanyl_cyclase"/>
</dbReference>
<keyword evidence="3" id="KW-0973">c-di-GMP</keyword>
<dbReference type="PROSITE" id="PS50112">
    <property type="entry name" value="PAS"/>
    <property type="match status" value="2"/>
</dbReference>
<dbReference type="EMBL" id="CP096973">
    <property type="protein sequence ID" value="UYO76104.1"/>
    <property type="molecule type" value="Genomic_DNA"/>
</dbReference>
<dbReference type="KEGG" id="hqn:M0220_08165"/>
<dbReference type="InterPro" id="IPR000700">
    <property type="entry name" value="PAS-assoc_C"/>
</dbReference>